<protein>
    <submittedName>
        <fullName evidence="1">Uncharacterized protein</fullName>
    </submittedName>
</protein>
<proteinExistence type="predicted"/>
<reference evidence="1" key="1">
    <citation type="journal article" date="2020" name="Nature">
        <title>Giant virus diversity and host interactions through global metagenomics.</title>
        <authorList>
            <person name="Schulz F."/>
            <person name="Roux S."/>
            <person name="Paez-Espino D."/>
            <person name="Jungbluth S."/>
            <person name="Walsh D.A."/>
            <person name="Denef V.J."/>
            <person name="McMahon K.D."/>
            <person name="Konstantinidis K.T."/>
            <person name="Eloe-Fadrosh E.A."/>
            <person name="Kyrpides N.C."/>
            <person name="Woyke T."/>
        </authorList>
    </citation>
    <scope>NUCLEOTIDE SEQUENCE</scope>
    <source>
        <strain evidence="1">GVMAG-S-1017244-22</strain>
    </source>
</reference>
<sequence length="109" mass="12907">MYECVMVDNIHESIYDICESIYDNMCYCDCNFNNDNITIIQDLLNFIEDRMGTISKYDINNMIVWYGIDNAVTEYNNYYGISNIDVNDFTKSLLTFLILLSFKVEYINH</sequence>
<evidence type="ECO:0000313" key="1">
    <source>
        <dbReference type="EMBL" id="QHU34773.1"/>
    </source>
</evidence>
<dbReference type="AlphaFoldDB" id="A0A6C0LWH9"/>
<dbReference type="EMBL" id="MN740580">
    <property type="protein sequence ID" value="QHU34773.1"/>
    <property type="molecule type" value="Genomic_DNA"/>
</dbReference>
<accession>A0A6C0LWH9</accession>
<name>A0A6C0LWH9_9ZZZZ</name>
<organism evidence="1">
    <name type="scientific">viral metagenome</name>
    <dbReference type="NCBI Taxonomy" id="1070528"/>
    <lineage>
        <taxon>unclassified sequences</taxon>
        <taxon>metagenomes</taxon>
        <taxon>organismal metagenomes</taxon>
    </lineage>
</organism>